<organism evidence="2 3">
    <name type="scientific">Phaeovulum vinaykumarii</name>
    <dbReference type="NCBI Taxonomy" id="407234"/>
    <lineage>
        <taxon>Bacteria</taxon>
        <taxon>Pseudomonadati</taxon>
        <taxon>Pseudomonadota</taxon>
        <taxon>Alphaproteobacteria</taxon>
        <taxon>Rhodobacterales</taxon>
        <taxon>Paracoccaceae</taxon>
        <taxon>Phaeovulum</taxon>
    </lineage>
</organism>
<proteinExistence type="predicted"/>
<keyword evidence="1" id="KW-0472">Membrane</keyword>
<dbReference type="STRING" id="407234.SAMN05421795_102621"/>
<dbReference type="AlphaFoldDB" id="A0A1N7L6N9"/>
<protein>
    <submittedName>
        <fullName evidence="2">Uncharacterized protein</fullName>
    </submittedName>
</protein>
<reference evidence="3" key="1">
    <citation type="submission" date="2017-01" db="EMBL/GenBank/DDBJ databases">
        <authorList>
            <person name="Varghese N."/>
            <person name="Submissions S."/>
        </authorList>
    </citation>
    <scope>NUCLEOTIDE SEQUENCE [LARGE SCALE GENOMIC DNA]</scope>
    <source>
        <strain evidence="3">DSM 18714</strain>
    </source>
</reference>
<sequence>MTALIEYQRLEAPGLWRETPQDQRREVIVSFGDATLVIADARSERPLAHWSLPALIRLNPGKSPAVYVPGPEPGEDLEIDDDTMIAAIEKVHAAIAARRPHPGRLRHVLAGGVLLAALGLGVFWLPGALTRHAAAVAPFSARVEIGRAALTELSTLTGTPCAAPDTARPLRALAERLLGPGGRIVVVPAALGDARMLPGRLVVLGRPLVEGQDSPEVAAGHIIAAALSAEIEDPLHALLAWAGIGTSLKLLTSGALPVSALAGYGAHLLDAPPAAPADDLLLEAFAEAGVPSTPYAFSRDPSGESVLGLIEGDPLRGRPMPEPLMPDGDWVLLQGICAD</sequence>
<dbReference type="OrthoDB" id="7822309at2"/>
<name>A0A1N7L6N9_9RHOB</name>
<keyword evidence="1" id="KW-0812">Transmembrane</keyword>
<feature type="transmembrane region" description="Helical" evidence="1">
    <location>
        <begin position="108"/>
        <end position="129"/>
    </location>
</feature>
<evidence type="ECO:0000256" key="1">
    <source>
        <dbReference type="SAM" id="Phobius"/>
    </source>
</evidence>
<evidence type="ECO:0000313" key="3">
    <source>
        <dbReference type="Proteomes" id="UP000186098"/>
    </source>
</evidence>
<dbReference type="EMBL" id="FTOM01000002">
    <property type="protein sequence ID" value="SIS69461.1"/>
    <property type="molecule type" value="Genomic_DNA"/>
</dbReference>
<keyword evidence="1" id="KW-1133">Transmembrane helix</keyword>
<dbReference type="RefSeq" id="WP_076364517.1">
    <property type="nucleotide sequence ID" value="NZ_FTOM01000002.1"/>
</dbReference>
<accession>A0A1N7L6N9</accession>
<gene>
    <name evidence="2" type="ORF">SAMN05421795_102621</name>
</gene>
<dbReference type="Proteomes" id="UP000186098">
    <property type="component" value="Unassembled WGS sequence"/>
</dbReference>
<evidence type="ECO:0000313" key="2">
    <source>
        <dbReference type="EMBL" id="SIS69461.1"/>
    </source>
</evidence>
<keyword evidence="3" id="KW-1185">Reference proteome</keyword>